<name>A0A2K3LXF2_TRIPR</name>
<gene>
    <name evidence="2" type="ORF">L195_g039253</name>
</gene>
<dbReference type="Pfam" id="PF05190">
    <property type="entry name" value="MutS_IV"/>
    <property type="match status" value="1"/>
</dbReference>
<dbReference type="InterPro" id="IPR036187">
    <property type="entry name" value="DNA_mismatch_repair_MutS_sf"/>
</dbReference>
<proteinExistence type="predicted"/>
<evidence type="ECO:0000313" key="2">
    <source>
        <dbReference type="EMBL" id="PNX83214.1"/>
    </source>
</evidence>
<dbReference type="GO" id="GO:0005524">
    <property type="term" value="F:ATP binding"/>
    <property type="evidence" value="ECO:0007669"/>
    <property type="project" value="InterPro"/>
</dbReference>
<dbReference type="SUPFAM" id="SSF48334">
    <property type="entry name" value="DNA repair protein MutS, domain III"/>
    <property type="match status" value="1"/>
</dbReference>
<feature type="non-terminal residue" evidence="2">
    <location>
        <position position="1"/>
    </location>
</feature>
<dbReference type="ExpressionAtlas" id="A0A2K3LXF2">
    <property type="expression patterns" value="baseline"/>
</dbReference>
<dbReference type="GO" id="GO:0030983">
    <property type="term" value="F:mismatched DNA binding"/>
    <property type="evidence" value="ECO:0007669"/>
    <property type="project" value="InterPro"/>
</dbReference>
<dbReference type="EMBL" id="ASHM01043654">
    <property type="protein sequence ID" value="PNX83214.1"/>
    <property type="molecule type" value="Genomic_DNA"/>
</dbReference>
<evidence type="ECO:0000313" key="3">
    <source>
        <dbReference type="Proteomes" id="UP000236291"/>
    </source>
</evidence>
<dbReference type="STRING" id="57577.A0A2K3LXF2"/>
<reference evidence="2 3" key="2">
    <citation type="journal article" date="2017" name="Front. Plant Sci.">
        <title>Gene Classification and Mining of Molecular Markers Useful in Red Clover (Trifolium pratense) Breeding.</title>
        <authorList>
            <person name="Istvanek J."/>
            <person name="Dluhosova J."/>
            <person name="Dluhos P."/>
            <person name="Patkova L."/>
            <person name="Nedelnik J."/>
            <person name="Repkova J."/>
        </authorList>
    </citation>
    <scope>NUCLEOTIDE SEQUENCE [LARGE SCALE GENOMIC DNA]</scope>
    <source>
        <strain evidence="3">cv. Tatra</strain>
        <tissue evidence="2">Young leaves</tissue>
    </source>
</reference>
<dbReference type="Proteomes" id="UP000236291">
    <property type="component" value="Unassembled WGS sequence"/>
</dbReference>
<comment type="caution">
    <text evidence="2">The sequence shown here is derived from an EMBL/GenBank/DDBJ whole genome shotgun (WGS) entry which is preliminary data.</text>
</comment>
<evidence type="ECO:0000259" key="1">
    <source>
        <dbReference type="Pfam" id="PF05190"/>
    </source>
</evidence>
<accession>A0A2K3LXF2</accession>
<protein>
    <submittedName>
        <fullName evidence="2">DNA mismatch repair MSH4-like protein</fullName>
    </submittedName>
</protein>
<dbReference type="AlphaFoldDB" id="A0A2K3LXF2"/>
<organism evidence="2 3">
    <name type="scientific">Trifolium pratense</name>
    <name type="common">Red clover</name>
    <dbReference type="NCBI Taxonomy" id="57577"/>
    <lineage>
        <taxon>Eukaryota</taxon>
        <taxon>Viridiplantae</taxon>
        <taxon>Streptophyta</taxon>
        <taxon>Embryophyta</taxon>
        <taxon>Tracheophyta</taxon>
        <taxon>Spermatophyta</taxon>
        <taxon>Magnoliopsida</taxon>
        <taxon>eudicotyledons</taxon>
        <taxon>Gunneridae</taxon>
        <taxon>Pentapetalae</taxon>
        <taxon>rosids</taxon>
        <taxon>fabids</taxon>
        <taxon>Fabales</taxon>
        <taxon>Fabaceae</taxon>
        <taxon>Papilionoideae</taxon>
        <taxon>50 kb inversion clade</taxon>
        <taxon>NPAAA clade</taxon>
        <taxon>Hologalegina</taxon>
        <taxon>IRL clade</taxon>
        <taxon>Trifolieae</taxon>
        <taxon>Trifolium</taxon>
    </lineage>
</organism>
<dbReference type="GO" id="GO:0006298">
    <property type="term" value="P:mismatch repair"/>
    <property type="evidence" value="ECO:0007669"/>
    <property type="project" value="InterPro"/>
</dbReference>
<feature type="domain" description="DNA mismatch repair protein MutS clamp" evidence="1">
    <location>
        <begin position="58"/>
        <end position="142"/>
    </location>
</feature>
<dbReference type="InterPro" id="IPR007861">
    <property type="entry name" value="DNA_mismatch_repair_MutS_clamp"/>
</dbReference>
<dbReference type="Gene3D" id="1.10.1420.10">
    <property type="match status" value="1"/>
</dbReference>
<reference evidence="2 3" key="1">
    <citation type="journal article" date="2014" name="Am. J. Bot.">
        <title>Genome assembly and annotation for red clover (Trifolium pratense; Fabaceae).</title>
        <authorList>
            <person name="Istvanek J."/>
            <person name="Jaros M."/>
            <person name="Krenek A."/>
            <person name="Repkova J."/>
        </authorList>
    </citation>
    <scope>NUCLEOTIDE SEQUENCE [LARGE SCALE GENOMIC DNA]</scope>
    <source>
        <strain evidence="3">cv. Tatra</strain>
        <tissue evidence="2">Young leaves</tissue>
    </source>
</reference>
<sequence length="145" mass="16433">ALKDAKSSLLSNIYTSVCENEKYELIKKRIEEIIDEDVLHARVPFVACTQQCFAVKAGIDGLLDISRRSFCETSEAIHNLANTYREDFKLPNLKLTFKNRQGFHFVIPQKNIQGKLPSKFIQVVKHGNNIHCSTLELASVSNLII</sequence>